<feature type="domain" description="B12-dependent ribonucleotide reductase insertion" evidence="12">
    <location>
        <begin position="227"/>
        <end position="309"/>
    </location>
</feature>
<reference evidence="13 14" key="1">
    <citation type="submission" date="2023-04" db="EMBL/GenBank/DDBJ databases">
        <title>Genome of Basidiobolus ranarum AG-B5.</title>
        <authorList>
            <person name="Stajich J.E."/>
            <person name="Carter-House D."/>
            <person name="Gryganskyi A."/>
        </authorList>
    </citation>
    <scope>NUCLEOTIDE SEQUENCE [LARGE SCALE GENOMIC DNA]</scope>
    <source>
        <strain evidence="13 14">AG-B5</strain>
    </source>
</reference>
<evidence type="ECO:0000256" key="5">
    <source>
        <dbReference type="ARBA" id="ARBA00022705"/>
    </source>
</evidence>
<evidence type="ECO:0000256" key="10">
    <source>
        <dbReference type="ARBA" id="ARBA00048987"/>
    </source>
</evidence>
<evidence type="ECO:0000256" key="2">
    <source>
        <dbReference type="ARBA" id="ARBA00005654"/>
    </source>
</evidence>
<evidence type="ECO:0000259" key="11">
    <source>
        <dbReference type="Pfam" id="PF17975"/>
    </source>
</evidence>
<evidence type="ECO:0000256" key="8">
    <source>
        <dbReference type="ARBA" id="ARBA00023284"/>
    </source>
</evidence>
<comment type="catalytic activity">
    <reaction evidence="10">
        <text>a 2'-deoxyribonucleoside 5'-triphosphate + [thioredoxin]-disulfide + H2O = a ribonucleoside 5'-triphosphate + [thioredoxin]-dithiol</text>
        <dbReference type="Rhea" id="RHEA:12701"/>
        <dbReference type="Rhea" id="RHEA-COMP:10698"/>
        <dbReference type="Rhea" id="RHEA-COMP:10700"/>
        <dbReference type="ChEBI" id="CHEBI:15377"/>
        <dbReference type="ChEBI" id="CHEBI:29950"/>
        <dbReference type="ChEBI" id="CHEBI:50058"/>
        <dbReference type="ChEBI" id="CHEBI:61557"/>
        <dbReference type="ChEBI" id="CHEBI:61560"/>
        <dbReference type="EC" id="1.17.4.2"/>
    </reaction>
</comment>
<dbReference type="InterPro" id="IPR040763">
    <property type="entry name" value="RNR_alpha_hel"/>
</dbReference>
<organism evidence="13 14">
    <name type="scientific">Basidiobolus ranarum</name>
    <dbReference type="NCBI Taxonomy" id="34480"/>
    <lineage>
        <taxon>Eukaryota</taxon>
        <taxon>Fungi</taxon>
        <taxon>Fungi incertae sedis</taxon>
        <taxon>Zoopagomycota</taxon>
        <taxon>Entomophthoromycotina</taxon>
        <taxon>Basidiobolomycetes</taxon>
        <taxon>Basidiobolales</taxon>
        <taxon>Basidiobolaceae</taxon>
        <taxon>Basidiobolus</taxon>
    </lineage>
</organism>
<dbReference type="PANTHER" id="PTHR43371">
    <property type="entry name" value="VITAMIN B12-DEPENDENT RIBONUCLEOTIDE REDUCTASE"/>
    <property type="match status" value="1"/>
</dbReference>
<dbReference type="Pfam" id="PF17975">
    <property type="entry name" value="RNR_Alpha"/>
    <property type="match status" value="1"/>
</dbReference>
<evidence type="ECO:0000256" key="1">
    <source>
        <dbReference type="ARBA" id="ARBA00001922"/>
    </source>
</evidence>
<protein>
    <recommendedName>
        <fullName evidence="3">ribonucleoside-triphosphate reductase (thioredoxin)</fullName>
        <ecNumber evidence="3">1.17.4.2</ecNumber>
    </recommendedName>
</protein>
<dbReference type="PANTHER" id="PTHR43371:SF1">
    <property type="entry name" value="RIBONUCLEOSIDE-DIPHOSPHATE REDUCTASE"/>
    <property type="match status" value="1"/>
</dbReference>
<comment type="caution">
    <text evidence="13">The sequence shown here is derived from an EMBL/GenBank/DDBJ whole genome shotgun (WGS) entry which is preliminary data.</text>
</comment>
<evidence type="ECO:0000256" key="6">
    <source>
        <dbReference type="ARBA" id="ARBA00023002"/>
    </source>
</evidence>
<keyword evidence="14" id="KW-1185">Reference proteome</keyword>
<comment type="cofactor">
    <cofactor evidence="1">
        <name>adenosylcob(III)alamin</name>
        <dbReference type="ChEBI" id="CHEBI:18408"/>
    </cofactor>
</comment>
<sequence>MQYMLLSSQHILRRPVGYAFAYLRRSRAITTRPFSILGNCRIQNSFTPDLESHKSSQSVNLLKFKNDFKLSGNFLAKYQTAIPPFGFNGLGELVYRRTYSRLKSNGEREQWWETVERVVNGTYNMQKRWIEQNDLGWDAYKAQMSAQRMYDRIFNMKFLPPGRGLWAMGSPLTEERGIFAALNNCAFVSTENMWDGRNAPSRPFTFLMDATMLGVGVGFDTKGAAIAEEREKIVTEPNSTKPLMYTIPDSREGWIRSVELIIDAYFDPKLSVPEFNYDQIRPAGTPIKGFGGLSSGPGPLIDLHDHIRTTLSKNIGAPLTVTSIVDLMNLIGKCVVSGNIRRTAEIAFGDPLDDEYIDLKNYEVNPHRSEYGWTSNNSVFAHLGMDYSKICSRVVKNGEPGFSWLDNARNYGRMSEPMNMKDVRAKGGNPCLEQTLESYELCCLVEVFPSNHTSLEDFLETLESAFLYAKTVTLGNTHWKESNQVMLRNRRIGTGLSGIAQFISKRGLYEFKNWCEEGYKAIQQIDKQVSEWLCIPRSIKTTTVKPSGTVSLLAGATPGMHYPESRYCIRRVRLAKGSEMISALSKAGYKIEQDVVEPNSVVVEIPIDHGDGIRGLKEVSMWEQLSLSAFMQKYWSDNQVSCTVTLDPEIEGPHLKHALNYFQYQLKGVSFLPRLPLGAYPQMPYEAIDEETFYGLTSQISNPAPHSPKPPRTHQKLLKRLVADGGVQIPKPDFRHVKEEAMDPEMERYCDSSSCVIDSSTRAISKPKHQDE</sequence>
<proteinExistence type="inferred from homology"/>
<evidence type="ECO:0000256" key="7">
    <source>
        <dbReference type="ARBA" id="ARBA00023157"/>
    </source>
</evidence>
<keyword evidence="5" id="KW-0235">DNA replication</keyword>
<keyword evidence="7" id="KW-1015">Disulfide bond</keyword>
<comment type="similarity">
    <text evidence="2">Belongs to the class II ribonucleoside-triphosphate reductase family.</text>
</comment>
<dbReference type="InterPro" id="IPR054158">
    <property type="entry name" value="RNR-II_ins_dom"/>
</dbReference>
<dbReference type="Gene3D" id="3.20.70.20">
    <property type="match status" value="3"/>
</dbReference>
<keyword evidence="6" id="KW-0560">Oxidoreductase</keyword>
<feature type="domain" description="Ribonucleotide reductase alpha-helical" evidence="11">
    <location>
        <begin position="70"/>
        <end position="170"/>
    </location>
</feature>
<keyword evidence="8" id="KW-0676">Redox-active center</keyword>
<dbReference type="EC" id="1.17.4.2" evidence="3"/>
<gene>
    <name evidence="13" type="ORF">K7432_009180</name>
</gene>
<evidence type="ECO:0000256" key="3">
    <source>
        <dbReference type="ARBA" id="ARBA00012275"/>
    </source>
</evidence>
<dbReference type="EMBL" id="JASJQH010007427">
    <property type="protein sequence ID" value="KAK9709202.1"/>
    <property type="molecule type" value="Genomic_DNA"/>
</dbReference>
<keyword evidence="9" id="KW-0170">Cobalt</keyword>
<dbReference type="Pfam" id="PF21995">
    <property type="entry name" value="RNR-II_ins_dom"/>
    <property type="match status" value="1"/>
</dbReference>
<name>A0ABR2VXG4_9FUNG</name>
<evidence type="ECO:0000256" key="4">
    <source>
        <dbReference type="ARBA" id="ARBA00022628"/>
    </source>
</evidence>
<evidence type="ECO:0000259" key="12">
    <source>
        <dbReference type="Pfam" id="PF21995"/>
    </source>
</evidence>
<evidence type="ECO:0000313" key="14">
    <source>
        <dbReference type="Proteomes" id="UP001479436"/>
    </source>
</evidence>
<dbReference type="InterPro" id="IPR050862">
    <property type="entry name" value="RdRp_reductase_class-2"/>
</dbReference>
<evidence type="ECO:0000256" key="9">
    <source>
        <dbReference type="ARBA" id="ARBA00023285"/>
    </source>
</evidence>
<accession>A0ABR2VXG4</accession>
<evidence type="ECO:0000313" key="13">
    <source>
        <dbReference type="EMBL" id="KAK9709202.1"/>
    </source>
</evidence>
<dbReference type="SUPFAM" id="SSF51998">
    <property type="entry name" value="PFL-like glycyl radical enzymes"/>
    <property type="match status" value="1"/>
</dbReference>
<keyword evidence="4" id="KW-0846">Cobalamin</keyword>
<dbReference type="Proteomes" id="UP001479436">
    <property type="component" value="Unassembled WGS sequence"/>
</dbReference>